<protein>
    <recommendedName>
        <fullName evidence="3">Tetratricopeptide TPR_2 repeat protein</fullName>
    </recommendedName>
</protein>
<dbReference type="AlphaFoldDB" id="A0A3E0WZH3"/>
<dbReference type="RefSeq" id="WP_116301743.1">
    <property type="nucleotide sequence ID" value="NZ_NFZV01000006.1"/>
</dbReference>
<evidence type="ECO:0000313" key="2">
    <source>
        <dbReference type="Proteomes" id="UP000256763"/>
    </source>
</evidence>
<keyword evidence="2" id="KW-1185">Reference proteome</keyword>
<organism evidence="1 2">
    <name type="scientific">Alkalilimnicola ehrlichii</name>
    <dbReference type="NCBI Taxonomy" id="351052"/>
    <lineage>
        <taxon>Bacteria</taxon>
        <taxon>Pseudomonadati</taxon>
        <taxon>Pseudomonadota</taxon>
        <taxon>Gammaproteobacteria</taxon>
        <taxon>Chromatiales</taxon>
        <taxon>Ectothiorhodospiraceae</taxon>
        <taxon>Alkalilimnicola</taxon>
    </lineage>
</organism>
<reference evidence="2" key="1">
    <citation type="submission" date="2017-05" db="EMBL/GenBank/DDBJ databases">
        <authorList>
            <person name="Sharma S."/>
            <person name="Sidhu C."/>
            <person name="Pinnaka A.K."/>
        </authorList>
    </citation>
    <scope>NUCLEOTIDE SEQUENCE [LARGE SCALE GENOMIC DNA]</scope>
    <source>
        <strain evidence="2">AK93</strain>
    </source>
</reference>
<comment type="caution">
    <text evidence="1">The sequence shown here is derived from an EMBL/GenBank/DDBJ whole genome shotgun (WGS) entry which is preliminary data.</text>
</comment>
<dbReference type="EMBL" id="NFZW01000007">
    <property type="protein sequence ID" value="RFA37405.1"/>
    <property type="molecule type" value="Genomic_DNA"/>
</dbReference>
<dbReference type="OrthoDB" id="9769023at2"/>
<dbReference type="InterPro" id="IPR019734">
    <property type="entry name" value="TPR_rpt"/>
</dbReference>
<dbReference type="SMART" id="SM00028">
    <property type="entry name" value="TPR"/>
    <property type="match status" value="2"/>
</dbReference>
<evidence type="ECO:0008006" key="3">
    <source>
        <dbReference type="Google" id="ProtNLM"/>
    </source>
</evidence>
<gene>
    <name evidence="1" type="ORF">CAL65_08930</name>
</gene>
<name>A0A3E0WZH3_9GAMM</name>
<dbReference type="Proteomes" id="UP000256763">
    <property type="component" value="Unassembled WGS sequence"/>
</dbReference>
<evidence type="ECO:0000313" key="1">
    <source>
        <dbReference type="EMBL" id="RFA37405.1"/>
    </source>
</evidence>
<dbReference type="SUPFAM" id="SSF48452">
    <property type="entry name" value="TPR-like"/>
    <property type="match status" value="1"/>
</dbReference>
<sequence length="425" mass="47115">MNPLATWRLLPLLLVLVLSGCATHGQALNRMEGHLLSQQPEQALQALQPLQGANRNRALYELNRGMLLRMQGELEASVEAFEKAKTLGLSLDAISISESLGALTVAENVRSYTPDVHERILLHVYQALNFLELGEFDAARVEALQLDLALRRLDPATGRAPYGGDAFARYLTGVIYEAAGEWSDAMIAYRLALRTYDEQTQPAPVSLAARLLALSDYLDLVDEHAEYRHRFNGIDWAPIDLPVTGGEVVVILHNGLAPRKYERSVTTQSYDTGQLYRVALPALRRRPPTVASFSVHAGELQSQGEAAEWVYQLADSALERQLPGLTARALTRNVARHNAAKRAREENPFLGFLVNLGGALSEQADVRSWRTLPDNIQIARLRLAPGSHTLTVKLWDSAGRLVEEREIASLNLDEGDLRVVSLHWM</sequence>
<dbReference type="Gene3D" id="1.25.40.10">
    <property type="entry name" value="Tetratricopeptide repeat domain"/>
    <property type="match status" value="1"/>
</dbReference>
<dbReference type="InterPro" id="IPR011990">
    <property type="entry name" value="TPR-like_helical_dom_sf"/>
</dbReference>
<proteinExistence type="predicted"/>
<accession>A0A3E0WZH3</accession>